<dbReference type="Gene3D" id="2.60.40.150">
    <property type="entry name" value="C2 domain"/>
    <property type="match status" value="1"/>
</dbReference>
<feature type="domain" description="PLD phosphodiesterase" evidence="14">
    <location>
        <begin position="816"/>
        <end position="843"/>
    </location>
</feature>
<comment type="cofactor">
    <cofactor evidence="2 11">
        <name>Ca(2+)</name>
        <dbReference type="ChEBI" id="CHEBI:29108"/>
    </cofactor>
</comment>
<dbReference type="InterPro" id="IPR011402">
    <property type="entry name" value="PLipase_D_pln"/>
</dbReference>
<feature type="region of interest" description="Disordered" evidence="12">
    <location>
        <begin position="54"/>
        <end position="80"/>
    </location>
</feature>
<dbReference type="InterPro" id="IPR001736">
    <property type="entry name" value="PLipase_D/transphosphatidylase"/>
</dbReference>
<dbReference type="Gramene" id="TKW38372">
    <property type="protein sequence ID" value="TKW38372"/>
    <property type="gene ID" value="SEVIR_1G109800v2"/>
</dbReference>
<comment type="similarity">
    <text evidence="3 11">Belongs to the phospholipase D family. C2-PLD subfamily.</text>
</comment>
<evidence type="ECO:0000259" key="13">
    <source>
        <dbReference type="PROSITE" id="PS50004"/>
    </source>
</evidence>
<gene>
    <name evidence="15" type="ORF">SEVIR_1G109800v2</name>
</gene>
<comment type="function">
    <text evidence="11">Hydrolyzes glycerol-phospholipids at the terminal phosphodiesteric bond.</text>
</comment>
<evidence type="ECO:0000256" key="4">
    <source>
        <dbReference type="ARBA" id="ARBA00012027"/>
    </source>
</evidence>
<sequence>MCRWLVGRPRQESHPRSFTKPHATSPSAIGLRCRRDIDTDNWARPGLTKLCCFPPRSQSPVTRHRGGPSQNASSGRHPIMYNSGAGEALLLHGDLDLTIHEARGLPNMDLLSTFLRRLCLCPPGMAASRGRPAASSRSMPDDKSTHHRHHHHHLHGLHRHHERQPHGHLLHATSDPYAAVVVPAGPHHETTLARTYVFRNSEAPKWEASFLLPLAHRTARLDFHVKDADPFGSDLIGTASLHAADILATAGKPDRSEWCLNLARPDGRGRRPMPLPGSTIRISARFVPAARIPAFWRSGSGGVPAYFPPRRGCDVRLYQDAHVAAGELDGVPGVFEPGRCWEDLCLAVLGAQHLVYVAGWSVYTKVRLLREAMSLEMTAKAAEVMALGGAAVEKMSLGDLLKYKSQEGVRVLLLVWDDKTSHDNFFLRTRGVMQTHDEETKKFFKHSSVICALSPRYPSSKLSMVKQKVVGTLFTHHQKCVLIDTPASSDSAHRRITAFLGGLDLCAGRYDTPGHSLFRGLDTVFHGDVRNPTFGGGAAAEGPRQPWHDMHCRLDGPAAYDVLTNFEQRWRKATKLREVFGKASHRRKDDSLLKLERISWILSPSAAAGATDDEQRALHALPEGDPECWHAQVFRSVDAGSVKRFPRPWERAEMERRHLLCDKNLAVEQSIHTAYVAAIRAAERFVYIENQYFIGSSYAWPSNGHPGAANLVPMELALKVASKIRAGEPFAAYVVMPMWPEGDPRSAPAQEILFWQSQTMEMMYRVIAAEIDDKGLKDAHPQQFLNFYCLGNREPPPEEVGGGDDPAAMARRHRRFMVYVHSKGMIVDDEYVIVGSANINQRSLAGSRDTEIAVGAYQPHRAERRPRGKVFGYRMSLWEEHLGKEVVRQWPEAVRRPESRECVALVNGVARENWERYTDDTGRAGELRGHLMRYPVLVGADGSVGVLPGHETFPDVGGRILGSPNNLPDYLTM</sequence>
<name>A0A4U6W7X2_SETVI</name>
<feature type="domain" description="C2" evidence="13">
    <location>
        <begin position="128"/>
        <end position="259"/>
    </location>
</feature>
<feature type="region of interest" description="Disordered" evidence="12">
    <location>
        <begin position="1"/>
        <end position="26"/>
    </location>
</feature>
<dbReference type="PROSITE" id="PS50004">
    <property type="entry name" value="C2"/>
    <property type="match status" value="1"/>
</dbReference>
<dbReference type="FunFam" id="3.30.870.10:FF:000025">
    <property type="entry name" value="Phospholipase D delta"/>
    <property type="match status" value="1"/>
</dbReference>
<evidence type="ECO:0000256" key="8">
    <source>
        <dbReference type="ARBA" id="ARBA00022837"/>
    </source>
</evidence>
<dbReference type="GO" id="GO:0009395">
    <property type="term" value="P:phospholipid catabolic process"/>
    <property type="evidence" value="ECO:0007669"/>
    <property type="project" value="TreeGrafter"/>
</dbReference>
<evidence type="ECO:0000256" key="9">
    <source>
        <dbReference type="ARBA" id="ARBA00022963"/>
    </source>
</evidence>
<dbReference type="Pfam" id="PF12357">
    <property type="entry name" value="PLD_C"/>
    <property type="match status" value="1"/>
</dbReference>
<feature type="compositionally biased region" description="Low complexity" evidence="12">
    <location>
        <begin position="126"/>
        <end position="138"/>
    </location>
</feature>
<keyword evidence="5" id="KW-0479">Metal-binding</keyword>
<dbReference type="EMBL" id="CM016552">
    <property type="protein sequence ID" value="TKW38372.1"/>
    <property type="molecule type" value="Genomic_DNA"/>
</dbReference>
<dbReference type="InterPro" id="IPR015679">
    <property type="entry name" value="PLipase_D_fam"/>
</dbReference>
<feature type="compositionally biased region" description="Basic residues" evidence="12">
    <location>
        <begin position="145"/>
        <end position="167"/>
    </location>
</feature>
<dbReference type="InterPro" id="IPR024632">
    <property type="entry name" value="PLipase_D_C"/>
</dbReference>
<dbReference type="Gene3D" id="3.30.870.10">
    <property type="entry name" value="Endonuclease Chain A"/>
    <property type="match status" value="2"/>
</dbReference>
<evidence type="ECO:0000313" key="15">
    <source>
        <dbReference type="EMBL" id="TKW38372.1"/>
    </source>
</evidence>
<evidence type="ECO:0000256" key="7">
    <source>
        <dbReference type="ARBA" id="ARBA00022801"/>
    </source>
</evidence>
<reference evidence="15" key="1">
    <citation type="submission" date="2019-03" db="EMBL/GenBank/DDBJ databases">
        <title>WGS assembly of Setaria viridis.</title>
        <authorList>
            <person name="Huang P."/>
            <person name="Jenkins J."/>
            <person name="Grimwood J."/>
            <person name="Barry K."/>
            <person name="Healey A."/>
            <person name="Mamidi S."/>
            <person name="Sreedasyam A."/>
            <person name="Shu S."/>
            <person name="Feldman M."/>
            <person name="Wu J."/>
            <person name="Yu Y."/>
            <person name="Chen C."/>
            <person name="Johnson J."/>
            <person name="Rokhsar D."/>
            <person name="Baxter I."/>
            <person name="Schmutz J."/>
            <person name="Brutnell T."/>
            <person name="Kellogg E."/>
        </authorList>
    </citation>
    <scope>NUCLEOTIDE SEQUENCE [LARGE SCALE GENOMIC DNA]</scope>
</reference>
<keyword evidence="6" id="KW-0677">Repeat</keyword>
<evidence type="ECO:0000259" key="14">
    <source>
        <dbReference type="PROSITE" id="PS50035"/>
    </source>
</evidence>
<evidence type="ECO:0000256" key="2">
    <source>
        <dbReference type="ARBA" id="ARBA00001913"/>
    </source>
</evidence>
<evidence type="ECO:0000256" key="11">
    <source>
        <dbReference type="PIRNR" id="PIRNR036470"/>
    </source>
</evidence>
<proteinExistence type="inferred from homology"/>
<dbReference type="OMA" id="WEASFLL"/>
<organism evidence="15 16">
    <name type="scientific">Setaria viridis</name>
    <name type="common">Green bristlegrass</name>
    <name type="synonym">Setaria italica subsp. viridis</name>
    <dbReference type="NCBI Taxonomy" id="4556"/>
    <lineage>
        <taxon>Eukaryota</taxon>
        <taxon>Viridiplantae</taxon>
        <taxon>Streptophyta</taxon>
        <taxon>Embryophyta</taxon>
        <taxon>Tracheophyta</taxon>
        <taxon>Spermatophyta</taxon>
        <taxon>Magnoliopsida</taxon>
        <taxon>Liliopsida</taxon>
        <taxon>Poales</taxon>
        <taxon>Poaceae</taxon>
        <taxon>PACMAD clade</taxon>
        <taxon>Panicoideae</taxon>
        <taxon>Panicodae</taxon>
        <taxon>Paniceae</taxon>
        <taxon>Cenchrinae</taxon>
        <taxon>Setaria</taxon>
    </lineage>
</organism>
<comment type="catalytic activity">
    <reaction evidence="1 11">
        <text>a 1,2-diacyl-sn-glycero-3-phosphocholine + H2O = a 1,2-diacyl-sn-glycero-3-phosphate + choline + H(+)</text>
        <dbReference type="Rhea" id="RHEA:14445"/>
        <dbReference type="ChEBI" id="CHEBI:15354"/>
        <dbReference type="ChEBI" id="CHEBI:15377"/>
        <dbReference type="ChEBI" id="CHEBI:15378"/>
        <dbReference type="ChEBI" id="CHEBI:57643"/>
        <dbReference type="ChEBI" id="CHEBI:58608"/>
        <dbReference type="EC" id="3.1.4.4"/>
    </reaction>
</comment>
<dbReference type="Pfam" id="PF00168">
    <property type="entry name" value="C2"/>
    <property type="match status" value="1"/>
</dbReference>
<dbReference type="InterPro" id="IPR000008">
    <property type="entry name" value="C2_dom"/>
</dbReference>
<dbReference type="InterPro" id="IPR035892">
    <property type="entry name" value="C2_domain_sf"/>
</dbReference>
<dbReference type="SUPFAM" id="SSF56024">
    <property type="entry name" value="Phospholipase D/nuclease"/>
    <property type="match status" value="2"/>
</dbReference>
<evidence type="ECO:0000256" key="6">
    <source>
        <dbReference type="ARBA" id="ARBA00022737"/>
    </source>
</evidence>
<keyword evidence="7 11" id="KW-0378">Hydrolase</keyword>
<evidence type="ECO:0000256" key="5">
    <source>
        <dbReference type="ARBA" id="ARBA00022723"/>
    </source>
</evidence>
<evidence type="ECO:0000256" key="12">
    <source>
        <dbReference type="SAM" id="MobiDB-lite"/>
    </source>
</evidence>
<dbReference type="PIRSF" id="PIRSF036470">
    <property type="entry name" value="PLD_plant"/>
    <property type="match status" value="1"/>
</dbReference>
<dbReference type="GO" id="GO:0004630">
    <property type="term" value="F:phospholipase D activity"/>
    <property type="evidence" value="ECO:0007669"/>
    <property type="project" value="UniProtKB-EC"/>
</dbReference>
<dbReference type="GO" id="GO:0046470">
    <property type="term" value="P:phosphatidylcholine metabolic process"/>
    <property type="evidence" value="ECO:0007669"/>
    <property type="project" value="InterPro"/>
</dbReference>
<dbReference type="EC" id="3.1.4.4" evidence="4 11"/>
<keyword evidence="8 11" id="KW-0106">Calcium</keyword>
<evidence type="ECO:0000256" key="10">
    <source>
        <dbReference type="ARBA" id="ARBA00023098"/>
    </source>
</evidence>
<evidence type="ECO:0000313" key="16">
    <source>
        <dbReference type="Proteomes" id="UP000298652"/>
    </source>
</evidence>
<dbReference type="GO" id="GO:0005886">
    <property type="term" value="C:plasma membrane"/>
    <property type="evidence" value="ECO:0007669"/>
    <property type="project" value="TreeGrafter"/>
</dbReference>
<accession>A0A4U6W7X2</accession>
<evidence type="ECO:0000256" key="1">
    <source>
        <dbReference type="ARBA" id="ARBA00000798"/>
    </source>
</evidence>
<dbReference type="PANTHER" id="PTHR18896:SF70">
    <property type="entry name" value="OS02G0120200 PROTEIN"/>
    <property type="match status" value="1"/>
</dbReference>
<protein>
    <recommendedName>
        <fullName evidence="4 11">Phospholipase D</fullName>
        <ecNumber evidence="4 11">3.1.4.4</ecNumber>
    </recommendedName>
</protein>
<feature type="region of interest" description="Disordered" evidence="12">
    <location>
        <begin position="126"/>
        <end position="167"/>
    </location>
</feature>
<dbReference type="SMART" id="SM00155">
    <property type="entry name" value="PLDc"/>
    <property type="match status" value="2"/>
</dbReference>
<keyword evidence="10" id="KW-0443">Lipid metabolism</keyword>
<dbReference type="Pfam" id="PF00614">
    <property type="entry name" value="PLDc"/>
    <property type="match status" value="1"/>
</dbReference>
<dbReference type="AlphaFoldDB" id="A0A4U6W7X2"/>
<dbReference type="PANTHER" id="PTHR18896">
    <property type="entry name" value="PHOSPHOLIPASE D"/>
    <property type="match status" value="1"/>
</dbReference>
<evidence type="ECO:0000256" key="3">
    <source>
        <dbReference type="ARBA" id="ARBA00010683"/>
    </source>
</evidence>
<dbReference type="SMART" id="SM00239">
    <property type="entry name" value="C2"/>
    <property type="match status" value="1"/>
</dbReference>
<keyword evidence="9 11" id="KW-0442">Lipid degradation</keyword>
<dbReference type="SUPFAM" id="SSF49562">
    <property type="entry name" value="C2 domain (Calcium/lipid-binding domain, CaLB)"/>
    <property type="match status" value="1"/>
</dbReference>
<keyword evidence="16" id="KW-1185">Reference proteome</keyword>
<dbReference type="Proteomes" id="UP000298652">
    <property type="component" value="Chromosome 1"/>
</dbReference>
<dbReference type="PROSITE" id="PS50035">
    <property type="entry name" value="PLD"/>
    <property type="match status" value="1"/>
</dbReference>
<dbReference type="GO" id="GO:0005509">
    <property type="term" value="F:calcium ion binding"/>
    <property type="evidence" value="ECO:0007669"/>
    <property type="project" value="InterPro"/>
</dbReference>